<dbReference type="PANTHER" id="PTHR43861">
    <property type="entry name" value="TRANS-ACONITATE 2-METHYLTRANSFERASE-RELATED"/>
    <property type="match status" value="1"/>
</dbReference>
<dbReference type="AlphaFoldDB" id="A0A6C2YMI8"/>
<evidence type="ECO:0000313" key="4">
    <source>
        <dbReference type="Proteomes" id="UP000464378"/>
    </source>
</evidence>
<name>A0A6C2YMI8_9BACT</name>
<gene>
    <name evidence="3" type="ORF">GMBLW1_13830</name>
</gene>
<dbReference type="GO" id="GO:0032259">
    <property type="term" value="P:methylation"/>
    <property type="evidence" value="ECO:0007669"/>
    <property type="project" value="UniProtKB-KW"/>
</dbReference>
<evidence type="ECO:0000256" key="1">
    <source>
        <dbReference type="SAM" id="SignalP"/>
    </source>
</evidence>
<dbReference type="InterPro" id="IPR025714">
    <property type="entry name" value="Methyltranfer_dom"/>
</dbReference>
<dbReference type="Pfam" id="PF13847">
    <property type="entry name" value="Methyltransf_31"/>
    <property type="match status" value="1"/>
</dbReference>
<dbReference type="InterPro" id="IPR029063">
    <property type="entry name" value="SAM-dependent_MTases_sf"/>
</dbReference>
<reference evidence="3" key="1">
    <citation type="submission" date="2019-04" db="EMBL/GenBank/DDBJ databases">
        <authorList>
            <consortium name="Science for Life Laboratories"/>
        </authorList>
    </citation>
    <scope>NUCLEOTIDE SEQUENCE</scope>
    <source>
        <strain evidence="3">MBLW1</strain>
    </source>
</reference>
<protein>
    <recommendedName>
        <fullName evidence="2">Methyltransferase domain-containing protein</fullName>
    </recommendedName>
</protein>
<dbReference type="Proteomes" id="UP000464378">
    <property type="component" value="Chromosome"/>
</dbReference>
<keyword evidence="1" id="KW-0732">Signal</keyword>
<sequence length="264" mass="30053">MLRWTMPLIFCVVGSSGFAAEPEKPAETRPAEAKYEFRKFHDPNGIGKFYMGREIAQVMGHQGADWLDRPEREDEENPTVLHELLKIRPGDSVADIGAGSGYHTFRMAKFVGPKGKVYAVEIQPEMLAIIRKRAKESRLDNIELVLGTENNPKLPDNSQDLILLVDVYHEFAEPYEMTAAMVKALKPGGRIAFVEFRLEDPRVPIKLVHKMSERQVIREMSLFPEMKHKQTIGKLPWQHLVIFEKAGANKPMDDPKKPNPPENK</sequence>
<evidence type="ECO:0000259" key="2">
    <source>
        <dbReference type="Pfam" id="PF13847"/>
    </source>
</evidence>
<keyword evidence="3" id="KW-0808">Transferase</keyword>
<feature type="signal peptide" evidence="1">
    <location>
        <begin position="1"/>
        <end position="19"/>
    </location>
</feature>
<dbReference type="InParanoid" id="A0A6C2YMI8"/>
<dbReference type="EMBL" id="LR586016">
    <property type="protein sequence ID" value="VIP02577.1"/>
    <property type="molecule type" value="Genomic_DNA"/>
</dbReference>
<dbReference type="Gene3D" id="3.40.50.150">
    <property type="entry name" value="Vaccinia Virus protein VP39"/>
    <property type="match status" value="1"/>
</dbReference>
<proteinExistence type="predicted"/>
<organism evidence="3">
    <name type="scientific">Tuwongella immobilis</name>
    <dbReference type="NCBI Taxonomy" id="692036"/>
    <lineage>
        <taxon>Bacteria</taxon>
        <taxon>Pseudomonadati</taxon>
        <taxon>Planctomycetota</taxon>
        <taxon>Planctomycetia</taxon>
        <taxon>Gemmatales</taxon>
        <taxon>Gemmataceae</taxon>
        <taxon>Tuwongella</taxon>
    </lineage>
</organism>
<keyword evidence="4" id="KW-1185">Reference proteome</keyword>
<feature type="chain" id="PRO_5033879749" description="Methyltransferase domain-containing protein" evidence="1">
    <location>
        <begin position="20"/>
        <end position="264"/>
    </location>
</feature>
<dbReference type="SUPFAM" id="SSF53335">
    <property type="entry name" value="S-adenosyl-L-methionine-dependent methyltransferases"/>
    <property type="match status" value="1"/>
</dbReference>
<accession>A0A6C2YMI8</accession>
<dbReference type="EMBL" id="LR593887">
    <property type="protein sequence ID" value="VTS01820.1"/>
    <property type="molecule type" value="Genomic_DNA"/>
</dbReference>
<dbReference type="GO" id="GO:0008168">
    <property type="term" value="F:methyltransferase activity"/>
    <property type="evidence" value="ECO:0007669"/>
    <property type="project" value="UniProtKB-KW"/>
</dbReference>
<keyword evidence="3" id="KW-0489">Methyltransferase</keyword>
<feature type="domain" description="Methyltransferase" evidence="2">
    <location>
        <begin position="89"/>
        <end position="212"/>
    </location>
</feature>
<evidence type="ECO:0000313" key="3">
    <source>
        <dbReference type="EMBL" id="VIP02577.1"/>
    </source>
</evidence>
<dbReference type="CDD" id="cd02440">
    <property type="entry name" value="AdoMet_MTases"/>
    <property type="match status" value="1"/>
</dbReference>
<dbReference type="KEGG" id="tim:GMBLW1_13830"/>
<dbReference type="RefSeq" id="WP_232056075.1">
    <property type="nucleotide sequence ID" value="NZ_LR593887.1"/>
</dbReference>